<dbReference type="Proteomes" id="UP000812270">
    <property type="component" value="Unassembled WGS sequence"/>
</dbReference>
<feature type="domain" description="HTH deoR-type" evidence="5">
    <location>
        <begin position="3"/>
        <end position="58"/>
    </location>
</feature>
<dbReference type="AlphaFoldDB" id="A0A9E2SA10"/>
<evidence type="ECO:0000256" key="3">
    <source>
        <dbReference type="ARBA" id="ARBA00023125"/>
    </source>
</evidence>
<dbReference type="InterPro" id="IPR050313">
    <property type="entry name" value="Carb_Metab_HTH_regulators"/>
</dbReference>
<organism evidence="6 7">
    <name type="scientific">Pinibacter aurantiacus</name>
    <dbReference type="NCBI Taxonomy" id="2851599"/>
    <lineage>
        <taxon>Bacteria</taxon>
        <taxon>Pseudomonadati</taxon>
        <taxon>Bacteroidota</taxon>
        <taxon>Chitinophagia</taxon>
        <taxon>Chitinophagales</taxon>
        <taxon>Chitinophagaceae</taxon>
        <taxon>Pinibacter</taxon>
    </lineage>
</organism>
<dbReference type="InterPro" id="IPR018356">
    <property type="entry name" value="Tscrpt_reg_HTH_DeoR_CS"/>
</dbReference>
<keyword evidence="3 6" id="KW-0238">DNA-binding</keyword>
<dbReference type="EMBL" id="JAHSPG010000006">
    <property type="protein sequence ID" value="MBV4357502.1"/>
    <property type="molecule type" value="Genomic_DNA"/>
</dbReference>
<evidence type="ECO:0000313" key="7">
    <source>
        <dbReference type="Proteomes" id="UP000812270"/>
    </source>
</evidence>
<keyword evidence="2" id="KW-0805">Transcription regulation</keyword>
<keyword evidence="1" id="KW-0678">Repressor</keyword>
<gene>
    <name evidence="6" type="ORF">KTO63_10115</name>
</gene>
<evidence type="ECO:0000256" key="2">
    <source>
        <dbReference type="ARBA" id="ARBA00023015"/>
    </source>
</evidence>
<evidence type="ECO:0000256" key="4">
    <source>
        <dbReference type="ARBA" id="ARBA00023163"/>
    </source>
</evidence>
<name>A0A9E2SA10_9BACT</name>
<dbReference type="Pfam" id="PF00455">
    <property type="entry name" value="DeoRC"/>
    <property type="match status" value="1"/>
</dbReference>
<proteinExistence type="predicted"/>
<evidence type="ECO:0000313" key="6">
    <source>
        <dbReference type="EMBL" id="MBV4357502.1"/>
    </source>
</evidence>
<dbReference type="RefSeq" id="WP_217791147.1">
    <property type="nucleotide sequence ID" value="NZ_JAHSPG010000006.1"/>
</dbReference>
<comment type="caution">
    <text evidence="6">The sequence shown here is derived from an EMBL/GenBank/DDBJ whole genome shotgun (WGS) entry which is preliminary data.</text>
</comment>
<dbReference type="PANTHER" id="PTHR30363">
    <property type="entry name" value="HTH-TYPE TRANSCRIPTIONAL REGULATOR SRLR-RELATED"/>
    <property type="match status" value="1"/>
</dbReference>
<reference evidence="6" key="1">
    <citation type="submission" date="2021-06" db="EMBL/GenBank/DDBJ databases">
        <authorList>
            <person name="Huq M.A."/>
        </authorList>
    </citation>
    <scope>NUCLEOTIDE SEQUENCE</scope>
    <source>
        <strain evidence="6">MAH-26</strain>
    </source>
</reference>
<evidence type="ECO:0000259" key="5">
    <source>
        <dbReference type="PROSITE" id="PS51000"/>
    </source>
</evidence>
<dbReference type="InterPro" id="IPR001034">
    <property type="entry name" value="DeoR_HTH"/>
</dbReference>
<dbReference type="InterPro" id="IPR014036">
    <property type="entry name" value="DeoR-like_C"/>
</dbReference>
<accession>A0A9E2SA10</accession>
<dbReference type="SMART" id="SM00420">
    <property type="entry name" value="HTH_DEOR"/>
    <property type="match status" value="1"/>
</dbReference>
<dbReference type="SMART" id="SM01134">
    <property type="entry name" value="DeoRC"/>
    <property type="match status" value="1"/>
</dbReference>
<keyword evidence="7" id="KW-1185">Reference proteome</keyword>
<dbReference type="Pfam" id="PF08220">
    <property type="entry name" value="HTH_DeoR"/>
    <property type="match status" value="1"/>
</dbReference>
<keyword evidence="4" id="KW-0804">Transcription</keyword>
<evidence type="ECO:0000256" key="1">
    <source>
        <dbReference type="ARBA" id="ARBA00022491"/>
    </source>
</evidence>
<dbReference type="GO" id="GO:0003677">
    <property type="term" value="F:DNA binding"/>
    <property type="evidence" value="ECO:0007669"/>
    <property type="project" value="UniProtKB-KW"/>
</dbReference>
<dbReference type="GO" id="GO:0003700">
    <property type="term" value="F:DNA-binding transcription factor activity"/>
    <property type="evidence" value="ECO:0007669"/>
    <property type="project" value="InterPro"/>
</dbReference>
<sequence>MLKPERHALILHQVNLHNKVLSTSLSELLEVSEDTIRRDLMELSRDGKVIKVHGGALSRSFHKNVKDKEVYAVDSKRSIAAKALHLIQDGMLIFTSGGTTILELARMLPESLHATFVTGSIPAALEYMYHPNIEVILLGGKGSKNSKITVGGTAISAIRQINADLCLIGINAIDPYAGITDSDWEVVEVKRAMIQQAKKTVALSISEKVNSKDQLLICESTSIDVLITELDPNDERLAAYRSKGVQLL</sequence>
<dbReference type="PROSITE" id="PS00894">
    <property type="entry name" value="HTH_DEOR_1"/>
    <property type="match status" value="1"/>
</dbReference>
<dbReference type="PROSITE" id="PS51000">
    <property type="entry name" value="HTH_DEOR_2"/>
    <property type="match status" value="1"/>
</dbReference>
<dbReference type="PANTHER" id="PTHR30363:SF4">
    <property type="entry name" value="GLYCEROL-3-PHOSPHATE REGULON REPRESSOR"/>
    <property type="match status" value="1"/>
</dbReference>
<protein>
    <submittedName>
        <fullName evidence="6">DeoR/GlpR family DNA-binding transcription regulator</fullName>
    </submittedName>
</protein>